<comment type="similarity">
    <text evidence="1">Belongs to the pyruvate:ferredoxin/flavodoxin oxidoreductase family.</text>
</comment>
<evidence type="ECO:0000259" key="4">
    <source>
        <dbReference type="Pfam" id="PF17147"/>
    </source>
</evidence>
<dbReference type="Pfam" id="PF17147">
    <property type="entry name" value="PFOR_II"/>
    <property type="match status" value="1"/>
</dbReference>
<dbReference type="AlphaFoldDB" id="C0GFI6"/>
<sequence length="394" mass="43052">MAKTVAMVGTDAVAEAMRQINPDVVPAYPITPQTAVVEKYAQMVADGIVDSEMINAESEHSAMSAAIGAAAGGARVMTATSSQGLALMWEMLYIASGMRLPVVMANVNRSLSAPINIHCDHSDSMGARDSGWIQLFSENAQETYDNVLQAIRIAEHPDVLTPVMVLLDGFIISHSIDRFDLIDDDVAKAFVGQYTPRNSLLDAANPSCWGAFDGLGGYFFEFKRAQAEGMLKAPAVIREVGKEYAEISGRRYDYFASYRMEDAEFVIVAAGSAAGTIRTAVDIFREKGLRVGLLKLRMFRPFPQQELVEALSHAKAVAVFDRSDTFAGDLGGPIFVETRSAFYEAEKRPQLMNFIYGLGGRDLPMSLVNQAIEMFKDAGSAEQKKRIVYLGLRD</sequence>
<dbReference type="Proteomes" id="UP000006443">
    <property type="component" value="Unassembled WGS sequence"/>
</dbReference>
<accession>C0GFI6</accession>
<dbReference type="InterPro" id="IPR033412">
    <property type="entry name" value="PFOR_II"/>
</dbReference>
<dbReference type="Gene3D" id="3.40.50.920">
    <property type="match status" value="1"/>
</dbReference>
<keyword evidence="2" id="KW-0560">Oxidoreductase</keyword>
<dbReference type="InterPro" id="IPR029061">
    <property type="entry name" value="THDP-binding"/>
</dbReference>
<evidence type="ECO:0000256" key="2">
    <source>
        <dbReference type="ARBA" id="ARBA00023002"/>
    </source>
</evidence>
<dbReference type="PANTHER" id="PTHR32154:SF0">
    <property type="entry name" value="PYRUVATE-FLAVODOXIN OXIDOREDUCTASE-RELATED"/>
    <property type="match status" value="1"/>
</dbReference>
<dbReference type="Gene3D" id="3.40.50.970">
    <property type="match status" value="1"/>
</dbReference>
<dbReference type="FunFam" id="3.40.50.920:FF:000010">
    <property type="entry name" value="Pyruvate ferredoxin oxidoreductase, alpha subunit"/>
    <property type="match status" value="1"/>
</dbReference>
<dbReference type="RefSeq" id="WP_008515868.1">
    <property type="nucleotide sequence ID" value="NZ_ACJM01000005.1"/>
</dbReference>
<dbReference type="CDD" id="cd07034">
    <property type="entry name" value="TPP_PYR_PFOR_IOR-alpha_like"/>
    <property type="match status" value="1"/>
</dbReference>
<dbReference type="STRING" id="555088.DealDRAFT_1245"/>
<protein>
    <submittedName>
        <fullName evidence="5">Pyruvate flavodoxin/ferredoxin oxidoreductase domain protein</fullName>
    </submittedName>
</protein>
<name>C0GFI6_DETAL</name>
<evidence type="ECO:0000256" key="1">
    <source>
        <dbReference type="ARBA" id="ARBA00009032"/>
    </source>
</evidence>
<dbReference type="SUPFAM" id="SSF52922">
    <property type="entry name" value="TK C-terminal domain-like"/>
    <property type="match status" value="1"/>
</dbReference>
<feature type="domain" description="Pyruvate:ferredoxin oxidoreductase core" evidence="4">
    <location>
        <begin position="263"/>
        <end position="364"/>
    </location>
</feature>
<evidence type="ECO:0000259" key="3">
    <source>
        <dbReference type="Pfam" id="PF01855"/>
    </source>
</evidence>
<dbReference type="GO" id="GO:0016903">
    <property type="term" value="F:oxidoreductase activity, acting on the aldehyde or oxo group of donors"/>
    <property type="evidence" value="ECO:0007669"/>
    <property type="project" value="UniProtKB-ARBA"/>
</dbReference>
<gene>
    <name evidence="5" type="ORF">DealDRAFT_1245</name>
</gene>
<dbReference type="eggNOG" id="COG0674">
    <property type="taxonomic scope" value="Bacteria"/>
</dbReference>
<evidence type="ECO:0000313" key="5">
    <source>
        <dbReference type="EMBL" id="EEG77946.1"/>
    </source>
</evidence>
<dbReference type="EMBL" id="ACJM01000005">
    <property type="protein sequence ID" value="EEG77946.1"/>
    <property type="molecule type" value="Genomic_DNA"/>
</dbReference>
<dbReference type="FunFam" id="3.40.50.970:FF:000012">
    <property type="entry name" value="Pyruvate:ferredoxin (Flavodoxin) oxidoreductase"/>
    <property type="match status" value="1"/>
</dbReference>
<dbReference type="InterPro" id="IPR002880">
    <property type="entry name" value="Pyrv_Fd/Flavodoxin_OxRdtase_N"/>
</dbReference>
<dbReference type="PANTHER" id="PTHR32154">
    <property type="entry name" value="PYRUVATE-FLAVODOXIN OXIDOREDUCTASE-RELATED"/>
    <property type="match status" value="1"/>
</dbReference>
<dbReference type="SUPFAM" id="SSF52518">
    <property type="entry name" value="Thiamin diphosphate-binding fold (THDP-binding)"/>
    <property type="match status" value="1"/>
</dbReference>
<dbReference type="GO" id="GO:0006979">
    <property type="term" value="P:response to oxidative stress"/>
    <property type="evidence" value="ECO:0007669"/>
    <property type="project" value="TreeGrafter"/>
</dbReference>
<dbReference type="InterPro" id="IPR050722">
    <property type="entry name" value="Pyruvate:ferred/Flavod_OxRd"/>
</dbReference>
<comment type="caution">
    <text evidence="5">The sequence shown here is derived from an EMBL/GenBank/DDBJ whole genome shotgun (WGS) entry which is preliminary data.</text>
</comment>
<dbReference type="GO" id="GO:0019752">
    <property type="term" value="P:carboxylic acid metabolic process"/>
    <property type="evidence" value="ECO:0007669"/>
    <property type="project" value="UniProtKB-ARBA"/>
</dbReference>
<organism evidence="5 6">
    <name type="scientific">Dethiobacter alkaliphilus AHT 1</name>
    <dbReference type="NCBI Taxonomy" id="555088"/>
    <lineage>
        <taxon>Bacteria</taxon>
        <taxon>Bacillati</taxon>
        <taxon>Bacillota</taxon>
        <taxon>Dethiobacteria</taxon>
        <taxon>Dethiobacterales</taxon>
        <taxon>Dethiobacteraceae</taxon>
        <taxon>Dethiobacter</taxon>
    </lineage>
</organism>
<feature type="domain" description="Pyruvate flavodoxin/ferredoxin oxidoreductase pyrimidine binding" evidence="3">
    <location>
        <begin position="15"/>
        <end position="240"/>
    </location>
</feature>
<evidence type="ECO:0000313" key="6">
    <source>
        <dbReference type="Proteomes" id="UP000006443"/>
    </source>
</evidence>
<dbReference type="InterPro" id="IPR009014">
    <property type="entry name" value="Transketo_C/PFOR_II"/>
</dbReference>
<dbReference type="OrthoDB" id="9794954at2"/>
<keyword evidence="6" id="KW-1185">Reference proteome</keyword>
<proteinExistence type="inferred from homology"/>
<reference evidence="5 6" key="1">
    <citation type="submission" date="2009-02" db="EMBL/GenBank/DDBJ databases">
        <title>Sequencing of the draft genome and assembly of Dethiobacter alkaliphilus AHT 1.</title>
        <authorList>
            <consortium name="US DOE Joint Genome Institute (JGI-PGF)"/>
            <person name="Lucas S."/>
            <person name="Copeland A."/>
            <person name="Lapidus A."/>
            <person name="Glavina del Rio T."/>
            <person name="Dalin E."/>
            <person name="Tice H."/>
            <person name="Bruce D."/>
            <person name="Goodwin L."/>
            <person name="Pitluck S."/>
            <person name="Larimer F."/>
            <person name="Land M.L."/>
            <person name="Hauser L."/>
            <person name="Muyzer G."/>
        </authorList>
    </citation>
    <scope>NUCLEOTIDE SEQUENCE [LARGE SCALE GENOMIC DNA]</scope>
    <source>
        <strain evidence="5 6">AHT 1</strain>
    </source>
</reference>
<dbReference type="Pfam" id="PF01855">
    <property type="entry name" value="POR_N"/>
    <property type="match status" value="1"/>
</dbReference>
<keyword evidence="5" id="KW-0670">Pyruvate</keyword>